<dbReference type="PANTHER" id="PTHR12832">
    <property type="entry name" value="TESTIS-SPECIFIC PROTEIN PBS13 T-COMPLEX 11"/>
    <property type="match status" value="1"/>
</dbReference>
<sequence length="1165" mass="131626">MDIFSLISLKNLQHPQYQDAAGKVTNENTSNDRFEPNRNSEELSSSNLISTHQHWHISILPKSPPKTPPRPTSRVDDRIRVRRCTSSGTSFSSARDDDYDSFVISHVNSPNTSPNTSDLSMSPLQQRLAQARDKRQMILKERVKHIDYKSKEREKLASKRREDATVEKVIKARRVLAKSPIAKDRRDQQMTLRVQSVEAMLESKTALAQSRLERHLFEKQRRACCKERVERADRRRILISYEKRAKLLATLDAKHERAALISHRFNEDKASKAGEDIIRAKMVARRVRACRKIQGLVREAYGLEVPNRAHGLSQYVAAQRIIKFVRAHACKKRLLAKNTIYALGKLLELFPLATQRKGHPLHLPPFEHLTQVMMQPETLKLATLIVDCFHPFNFGVTAEDRKCSRMMDGRTLLALFLIAVHPHEVLGSDFDVKDDRVSRGSRLLSSSCRKMLLEFQTLDNAVRIHKHMLKAQALFFFWKSSDMEMLLANLSMQLEQSWVVYLTSCETLKYLVEVTNGIVQGPHMSLKIRHENGRAGSRAHIKRIRISLNKLLGEETGKEVVTNAKLVASKNIEESHILEELKGEIDEIHGGLGTVLDSRVVTLAQSEPEQPMVVVDNPQEISSNVNDLSEGMARFEAIIKQSDKTLDRRRLVHNILLTDASDFHTLSWDGANNQQPDKSPEEFMVSFSPQDSTAISTEIVSVQIALSMRLAFFHQVAHHMDQGSFESAIELLKELHSMMRSLIPSRNELHIHMNDGEIFTCSTTSDIVRVLIRSGYLLANCLESAARAVTTKELIECLEEFNSRCSDGSNNRPLIPYGIVTENMFVVASIAYILHKAELCQADIHNYKLSQVAPIIHAVGHDYERKQLQNTHGDYSSCTIEELQKMLPSTWNWVKNMQSCNHGGSWSNQSCLDQKLDVLRSKGFVDGLLFARIQVTLPELFSLDLERISRIRSEARCCVIASALALHACNISRCRSSALSSADMSDARRRLSSVLRKTHFDQNEFERSVIDAVSALAKASAERDLAEDEIEALTNHTLAVLRGNDPVLKLLDNRVQGFFRFACRWKPDTDPSDGNAVPPEMRTGRPALAAEDYGSMHGIKSTKEKFLMAAKKEASRLGFFDSSSDFIDAGYEARAIVNLACVNYSQDVLVRFLDDAASSHMHMSA</sequence>
<name>A0ABD3RIL5_9STRA</name>
<gene>
    <name evidence="3" type="ORF">ACHAXA_006693</name>
</gene>
<keyword evidence="4" id="KW-1185">Reference proteome</keyword>
<evidence type="ECO:0000256" key="2">
    <source>
        <dbReference type="SAM" id="MobiDB-lite"/>
    </source>
</evidence>
<reference evidence="3 4" key="1">
    <citation type="submission" date="2024-10" db="EMBL/GenBank/DDBJ databases">
        <title>Updated reference genomes for cyclostephanoid diatoms.</title>
        <authorList>
            <person name="Roberts W.R."/>
            <person name="Alverson A.J."/>
        </authorList>
    </citation>
    <scope>NUCLEOTIDE SEQUENCE [LARGE SCALE GENOMIC DNA]</scope>
    <source>
        <strain evidence="3 4">AJA228-03</strain>
    </source>
</reference>
<comment type="caution">
    <text evidence="3">The sequence shown here is derived from an EMBL/GenBank/DDBJ whole genome shotgun (WGS) entry which is preliminary data.</text>
</comment>
<dbReference type="InterPro" id="IPR008862">
    <property type="entry name" value="Tcp11"/>
</dbReference>
<comment type="similarity">
    <text evidence="1">Belongs to the TCP11 family.</text>
</comment>
<evidence type="ECO:0008006" key="5">
    <source>
        <dbReference type="Google" id="ProtNLM"/>
    </source>
</evidence>
<evidence type="ECO:0000313" key="3">
    <source>
        <dbReference type="EMBL" id="KAL3811621.1"/>
    </source>
</evidence>
<dbReference type="Proteomes" id="UP001530377">
    <property type="component" value="Unassembled WGS sequence"/>
</dbReference>
<evidence type="ECO:0000313" key="4">
    <source>
        <dbReference type="Proteomes" id="UP001530377"/>
    </source>
</evidence>
<feature type="compositionally biased region" description="Polar residues" evidence="2">
    <location>
        <begin position="84"/>
        <end position="93"/>
    </location>
</feature>
<dbReference type="AlphaFoldDB" id="A0ABD3RIL5"/>
<dbReference type="EMBL" id="JALLPB020000247">
    <property type="protein sequence ID" value="KAL3811621.1"/>
    <property type="molecule type" value="Genomic_DNA"/>
</dbReference>
<accession>A0ABD3RIL5</accession>
<dbReference type="Pfam" id="PF05794">
    <property type="entry name" value="Tcp11"/>
    <property type="match status" value="1"/>
</dbReference>
<evidence type="ECO:0000256" key="1">
    <source>
        <dbReference type="ARBA" id="ARBA00010954"/>
    </source>
</evidence>
<proteinExistence type="inferred from homology"/>
<feature type="compositionally biased region" description="Pro residues" evidence="2">
    <location>
        <begin position="62"/>
        <end position="71"/>
    </location>
</feature>
<feature type="region of interest" description="Disordered" evidence="2">
    <location>
        <begin position="18"/>
        <end position="95"/>
    </location>
</feature>
<organism evidence="3 4">
    <name type="scientific">Cyclostephanos tholiformis</name>
    <dbReference type="NCBI Taxonomy" id="382380"/>
    <lineage>
        <taxon>Eukaryota</taxon>
        <taxon>Sar</taxon>
        <taxon>Stramenopiles</taxon>
        <taxon>Ochrophyta</taxon>
        <taxon>Bacillariophyta</taxon>
        <taxon>Coscinodiscophyceae</taxon>
        <taxon>Thalassiosirophycidae</taxon>
        <taxon>Stephanodiscales</taxon>
        <taxon>Stephanodiscaceae</taxon>
        <taxon>Cyclostephanos</taxon>
    </lineage>
</organism>
<dbReference type="PANTHER" id="PTHR12832:SF11">
    <property type="entry name" value="LD23868P"/>
    <property type="match status" value="1"/>
</dbReference>
<protein>
    <recommendedName>
        <fullName evidence="5">T-complex protein 11</fullName>
    </recommendedName>
</protein>
<feature type="compositionally biased region" description="Basic and acidic residues" evidence="2">
    <location>
        <begin position="30"/>
        <end position="41"/>
    </location>
</feature>